<keyword evidence="1" id="KW-0812">Transmembrane</keyword>
<protein>
    <recommendedName>
        <fullName evidence="4">Macroglobulin domain-containing protein</fullName>
    </recommendedName>
</protein>
<dbReference type="OrthoDB" id="116944at2157"/>
<keyword evidence="1" id="KW-1133">Transmembrane helix</keyword>
<keyword evidence="3" id="KW-1185">Reference proteome</keyword>
<dbReference type="RefSeq" id="WP_109942100.1">
    <property type="nucleotide sequence ID" value="NZ_CP176366.1"/>
</dbReference>
<name>A0A2V2MPX5_9EURY</name>
<organism evidence="2 3">
    <name type="scientific">Methanospirillum stamsii</name>
    <dbReference type="NCBI Taxonomy" id="1277351"/>
    <lineage>
        <taxon>Archaea</taxon>
        <taxon>Methanobacteriati</taxon>
        <taxon>Methanobacteriota</taxon>
        <taxon>Stenosarchaea group</taxon>
        <taxon>Methanomicrobia</taxon>
        <taxon>Methanomicrobiales</taxon>
        <taxon>Methanospirillaceae</taxon>
        <taxon>Methanospirillum</taxon>
    </lineage>
</organism>
<feature type="transmembrane region" description="Helical" evidence="1">
    <location>
        <begin position="6"/>
        <end position="27"/>
    </location>
</feature>
<gene>
    <name evidence="2" type="ORF">DLD82_15800</name>
</gene>
<dbReference type="GeneID" id="97609811"/>
<accession>A0A2V2MPX5</accession>
<evidence type="ECO:0000313" key="2">
    <source>
        <dbReference type="EMBL" id="PWR70274.1"/>
    </source>
</evidence>
<dbReference type="EMBL" id="QGMZ01000044">
    <property type="protein sequence ID" value="PWR70274.1"/>
    <property type="molecule type" value="Genomic_DNA"/>
</dbReference>
<dbReference type="Proteomes" id="UP000245934">
    <property type="component" value="Unassembled WGS sequence"/>
</dbReference>
<reference evidence="2 3" key="1">
    <citation type="submission" date="2018-05" db="EMBL/GenBank/DDBJ databases">
        <title>Draft genome of Methanospirillum stamsii Pt1.</title>
        <authorList>
            <person name="Dueholm M.S."/>
            <person name="Nielsen P.H."/>
            <person name="Bakmann L.F."/>
            <person name="Otzen D.E."/>
        </authorList>
    </citation>
    <scope>NUCLEOTIDE SEQUENCE [LARGE SCALE GENOMIC DNA]</scope>
    <source>
        <strain evidence="2 3">Pt1</strain>
    </source>
</reference>
<sequence length="246" mass="27419">MNYDKYSIRFFIILICILELCCISIIAETTESDSEQAYIDLTVSSSAVEIGDTFTIEGFIVPSLLSRPGDKILLQVTSPKESRADTYYQIKVGADGIFSLELPADAMGDWSFVSRYESYSSDVVPLTVTGRAKVKETELTISGPFSILHVGDKARLSGWLNDIDGNGVPYRQVWYSFGLPSYSCVLCDDDGRRIWQTLGPVTTDEIGYFEFAFDIREKGTYAVKASFPGDEIYAATESETHYPQVF</sequence>
<evidence type="ECO:0008006" key="4">
    <source>
        <dbReference type="Google" id="ProtNLM"/>
    </source>
</evidence>
<keyword evidence="1" id="KW-0472">Membrane</keyword>
<evidence type="ECO:0000256" key="1">
    <source>
        <dbReference type="SAM" id="Phobius"/>
    </source>
</evidence>
<comment type="caution">
    <text evidence="2">The sequence shown here is derived from an EMBL/GenBank/DDBJ whole genome shotgun (WGS) entry which is preliminary data.</text>
</comment>
<dbReference type="AlphaFoldDB" id="A0A2V2MPX5"/>
<proteinExistence type="predicted"/>
<evidence type="ECO:0000313" key="3">
    <source>
        <dbReference type="Proteomes" id="UP000245934"/>
    </source>
</evidence>